<proteinExistence type="predicted"/>
<keyword evidence="2" id="KW-1185">Reference proteome</keyword>
<sequence length="383" mass="43025">MNQKELNEIRRRFKLDKNSISKIFGCYVNSNKEIISWIDASMGLMQQEEQEMYLGLLKKALSGALGKNLVDITFSTAQVADSDEHRLLQTMRQTELKDPASREDFCRRLIDALNMGETNYLILLAADTYDVPHKSRDDEFQADAGDTVYRYFVCAVCPVKAPTLELRYDHDLNEFHPGSTGHIALAPELGFLYPAFDSRAANIYDLLFYAKNPAELHQEVIDALFRVEPPMSAAEQKNVFDTALTEALDQDCSYDVVQSVHEQIRAKIEDHKESHDPEPLELTVSDVGCILANSGVDTEKVEAFKANCEKQYGENAALNPVNIIESRKFQVTTPEVKISIAPENSYLIETRIIDGRKYLLIPADDGVEVNGIGVNIAADQPQE</sequence>
<dbReference type="Proteomes" id="UP000620327">
    <property type="component" value="Unassembled WGS sequence"/>
</dbReference>
<accession>A0A923MJ71</accession>
<comment type="caution">
    <text evidence="1">The sequence shown here is derived from an EMBL/GenBank/DDBJ whole genome shotgun (WGS) entry which is preliminary data.</text>
</comment>
<evidence type="ECO:0000313" key="1">
    <source>
        <dbReference type="EMBL" id="MBC5770204.1"/>
    </source>
</evidence>
<organism evidence="1 2">
    <name type="scientific">Dysosmobacter segnis</name>
    <dbReference type="NCBI Taxonomy" id="2763042"/>
    <lineage>
        <taxon>Bacteria</taxon>
        <taxon>Bacillati</taxon>
        <taxon>Bacillota</taxon>
        <taxon>Clostridia</taxon>
        <taxon>Eubacteriales</taxon>
        <taxon>Oscillospiraceae</taxon>
        <taxon>Dysosmobacter</taxon>
    </lineage>
</organism>
<reference evidence="1" key="1">
    <citation type="submission" date="2020-08" db="EMBL/GenBank/DDBJ databases">
        <title>Genome public.</title>
        <authorList>
            <person name="Liu C."/>
            <person name="Sun Q."/>
        </authorList>
    </citation>
    <scope>NUCLEOTIDE SEQUENCE</scope>
    <source>
        <strain evidence="1">BX15</strain>
    </source>
</reference>
<dbReference type="InterPro" id="IPR025466">
    <property type="entry name" value="DUF4317"/>
</dbReference>
<gene>
    <name evidence="1" type="ORF">H8Z83_07700</name>
</gene>
<protein>
    <submittedName>
        <fullName evidence="1">DUF4317 domain-containing protein</fullName>
    </submittedName>
</protein>
<evidence type="ECO:0000313" key="2">
    <source>
        <dbReference type="Proteomes" id="UP000620327"/>
    </source>
</evidence>
<dbReference type="RefSeq" id="WP_187014498.1">
    <property type="nucleotide sequence ID" value="NZ_JACOQI010000006.1"/>
</dbReference>
<name>A0A923MJ71_9FIRM</name>
<dbReference type="Pfam" id="PF14199">
    <property type="entry name" value="DUF4317"/>
    <property type="match status" value="1"/>
</dbReference>
<dbReference type="EMBL" id="JACOQI010000006">
    <property type="protein sequence ID" value="MBC5770204.1"/>
    <property type="molecule type" value="Genomic_DNA"/>
</dbReference>
<dbReference type="AlphaFoldDB" id="A0A923MJ71"/>